<dbReference type="EMBL" id="JAAIUW010000001">
    <property type="protein sequence ID" value="KAF7844046.1"/>
    <property type="molecule type" value="Genomic_DNA"/>
</dbReference>
<keyword evidence="1" id="KW-0695">RNA-directed DNA polymerase</keyword>
<evidence type="ECO:0000313" key="1">
    <source>
        <dbReference type="EMBL" id="KAF7844046.1"/>
    </source>
</evidence>
<dbReference type="GO" id="GO:0003964">
    <property type="term" value="F:RNA-directed DNA polymerase activity"/>
    <property type="evidence" value="ECO:0007669"/>
    <property type="project" value="UniProtKB-KW"/>
</dbReference>
<dbReference type="PANTHER" id="PTHR33116">
    <property type="entry name" value="REVERSE TRANSCRIPTASE ZINC-BINDING DOMAIN-CONTAINING PROTEIN-RELATED-RELATED"/>
    <property type="match status" value="1"/>
</dbReference>
<comment type="caution">
    <text evidence="1">The sequence shown here is derived from an EMBL/GenBank/DDBJ whole genome shotgun (WGS) entry which is preliminary data.</text>
</comment>
<name>A0A835CI65_9FABA</name>
<accession>A0A835CI65</accession>
<protein>
    <submittedName>
        <fullName evidence="1">Reverse transcriptase</fullName>
    </submittedName>
</protein>
<keyword evidence="1" id="KW-0808">Transferase</keyword>
<sequence>MEDRLKSWKGKMSSHAGRLTLIKSVLTAMPIFHMAYYRLSKSEADKCNSIISRDLIMPHLKLIIGTGDKVAINNPHWFQNITNSGSITRVNQLNDYAANWKRNVVNSLYSEEDATTFSKMPTSRHQSEDQIVWEGNPNGKYTVKDGYMNLRIPKYRDLSCNLLRRGFKIRVPFLSGVTLQKFQHLFYDYHLARAVWMESSIGILSSNIGDSFTGWINNLIQEASQDNAHTVIAATLRTIEDISVARRDLIQRNNNQDRHYQDMYQEESLALQDHVVDKFEIVMSKNRKDKQACWISIHKSSLISSPWGDIVGSNNTSKFEIHLKGLRFLLEQAKERGVTRAIISIPNARVVDAINNLCNLPSQFIF</sequence>
<dbReference type="AlphaFoldDB" id="A0A835CI65"/>
<dbReference type="PANTHER" id="PTHR33116:SF78">
    <property type="entry name" value="OS12G0587133 PROTEIN"/>
    <property type="match status" value="1"/>
</dbReference>
<dbReference type="Proteomes" id="UP000634136">
    <property type="component" value="Unassembled WGS sequence"/>
</dbReference>
<evidence type="ECO:0000313" key="2">
    <source>
        <dbReference type="Proteomes" id="UP000634136"/>
    </source>
</evidence>
<keyword evidence="2" id="KW-1185">Reference proteome</keyword>
<reference evidence="1" key="1">
    <citation type="submission" date="2020-09" db="EMBL/GenBank/DDBJ databases">
        <title>Genome-Enabled Discovery of Anthraquinone Biosynthesis in Senna tora.</title>
        <authorList>
            <person name="Kang S.-H."/>
            <person name="Pandey R.P."/>
            <person name="Lee C.-M."/>
            <person name="Sim J.-S."/>
            <person name="Jeong J.-T."/>
            <person name="Choi B.-S."/>
            <person name="Jung M."/>
            <person name="Ginzburg D."/>
            <person name="Zhao K."/>
            <person name="Won S.Y."/>
            <person name="Oh T.-J."/>
            <person name="Yu Y."/>
            <person name="Kim N.-H."/>
            <person name="Lee O.R."/>
            <person name="Lee T.-H."/>
            <person name="Bashyal P."/>
            <person name="Kim T.-S."/>
            <person name="Lee W.-H."/>
            <person name="Kawkins C."/>
            <person name="Kim C.-K."/>
            <person name="Kim J.S."/>
            <person name="Ahn B.O."/>
            <person name="Rhee S.Y."/>
            <person name="Sohng J.K."/>
        </authorList>
    </citation>
    <scope>NUCLEOTIDE SEQUENCE</scope>
    <source>
        <tissue evidence="1">Leaf</tissue>
    </source>
</reference>
<gene>
    <name evidence="1" type="ORF">G2W53_000951</name>
</gene>
<keyword evidence="1" id="KW-0548">Nucleotidyltransferase</keyword>
<proteinExistence type="predicted"/>
<organism evidence="1 2">
    <name type="scientific">Senna tora</name>
    <dbReference type="NCBI Taxonomy" id="362788"/>
    <lineage>
        <taxon>Eukaryota</taxon>
        <taxon>Viridiplantae</taxon>
        <taxon>Streptophyta</taxon>
        <taxon>Embryophyta</taxon>
        <taxon>Tracheophyta</taxon>
        <taxon>Spermatophyta</taxon>
        <taxon>Magnoliopsida</taxon>
        <taxon>eudicotyledons</taxon>
        <taxon>Gunneridae</taxon>
        <taxon>Pentapetalae</taxon>
        <taxon>rosids</taxon>
        <taxon>fabids</taxon>
        <taxon>Fabales</taxon>
        <taxon>Fabaceae</taxon>
        <taxon>Caesalpinioideae</taxon>
        <taxon>Cassia clade</taxon>
        <taxon>Senna</taxon>
    </lineage>
</organism>